<reference evidence="1" key="2">
    <citation type="journal article" date="2016" name="Mol. Ecol.">
        <title>Population genomics of the filarial nematode parasite Wuchereria bancrofti from mosquitoes.</title>
        <authorList>
            <person name="Small S.T."/>
            <person name="Reimer L.J."/>
            <person name="Tisch D.J."/>
            <person name="King C.L."/>
            <person name="Christensen B.M."/>
            <person name="Siba P.M."/>
            <person name="Kazura J.W."/>
            <person name="Serre D."/>
            <person name="Zimmerman P.A."/>
        </authorList>
    </citation>
    <scope>NUCLEOTIDE SEQUENCE</scope>
    <source>
        <strain evidence="1">pt0022</strain>
    </source>
</reference>
<evidence type="ECO:0000313" key="2">
    <source>
        <dbReference type="WBParaSite" id="mrna-Wban_01860"/>
    </source>
</evidence>
<proteinExistence type="predicted"/>
<dbReference type="WBParaSite" id="mrna-Wban_01860">
    <property type="protein sequence ID" value="mrna-Wban_01860"/>
    <property type="gene ID" value="Wban_01860"/>
</dbReference>
<sequence>MVSAEEIDSRTAKDVSDLTVNKISDLKATKEQNDKVSTSSCWQAIGLTSLQFSITLYMPTILAL</sequence>
<organism evidence="1 2">
    <name type="scientific">Wuchereria bancrofti</name>
    <dbReference type="NCBI Taxonomy" id="6293"/>
    <lineage>
        <taxon>Eukaryota</taxon>
        <taxon>Metazoa</taxon>
        <taxon>Ecdysozoa</taxon>
        <taxon>Nematoda</taxon>
        <taxon>Chromadorea</taxon>
        <taxon>Rhabditida</taxon>
        <taxon>Spirurina</taxon>
        <taxon>Spiruromorpha</taxon>
        <taxon>Filarioidea</taxon>
        <taxon>Onchocercidae</taxon>
        <taxon>Wuchereria</taxon>
    </lineage>
</organism>
<evidence type="ECO:0000313" key="1">
    <source>
        <dbReference type="Proteomes" id="UP000093561"/>
    </source>
</evidence>
<dbReference type="AlphaFoldDB" id="A0AAF5RTS4"/>
<accession>A0AAF5RTS4</accession>
<reference evidence="1" key="1">
    <citation type="submission" date="2015-03" db="EMBL/GenBank/DDBJ databases">
        <title>Wuchereria bancrofti Genome Sequencing Papua New Guinea Strain.</title>
        <authorList>
            <person name="Small S.T."/>
            <person name="Serre D."/>
            <person name="Zimmerman P.A."/>
        </authorList>
    </citation>
    <scope>NUCLEOTIDE SEQUENCE [LARGE SCALE GENOMIC DNA]</scope>
    <source>
        <strain evidence="1">pt0022</strain>
    </source>
</reference>
<reference evidence="2" key="3">
    <citation type="submission" date="2024-02" db="UniProtKB">
        <authorList>
            <consortium name="WormBaseParasite"/>
        </authorList>
    </citation>
    <scope>IDENTIFICATION</scope>
    <source>
        <strain evidence="2">pt0022</strain>
    </source>
</reference>
<dbReference type="Proteomes" id="UP000093561">
    <property type="component" value="Unassembled WGS sequence"/>
</dbReference>
<name>A0AAF5RTS4_WUCBA</name>
<protein>
    <submittedName>
        <fullName evidence="2">Uncharacterized protein</fullName>
    </submittedName>
</protein>